<evidence type="ECO:0000313" key="2">
    <source>
        <dbReference type="EMBL" id="GBM33219.1"/>
    </source>
</evidence>
<protein>
    <submittedName>
        <fullName evidence="2">Uncharacterized protein</fullName>
    </submittedName>
</protein>
<proteinExistence type="predicted"/>
<dbReference type="EMBL" id="BGPR01000728">
    <property type="protein sequence ID" value="GBM33219.1"/>
    <property type="molecule type" value="Genomic_DNA"/>
</dbReference>
<gene>
    <name evidence="2" type="ORF">AVEN_28212_1</name>
</gene>
<name>A0A4Y2EY52_ARAVE</name>
<sequence length="128" mass="14548">MEIDTLFNHFLACKTNEHLCFFRFAWILPIPDLASIFIPFLQASTKLKRLPLFIIYPANGMDRLARSWLENKPSSLEKVLIDISGVGNEENYTNLMNTVTEYVSLLKVVGLNLEVKLNIGKAIFGESI</sequence>
<keyword evidence="1" id="KW-1133">Transmembrane helix</keyword>
<keyword evidence="3" id="KW-1185">Reference proteome</keyword>
<reference evidence="2 3" key="1">
    <citation type="journal article" date="2019" name="Sci. Rep.">
        <title>Orb-weaving spider Araneus ventricosus genome elucidates the spidroin gene catalogue.</title>
        <authorList>
            <person name="Kono N."/>
            <person name="Nakamura H."/>
            <person name="Ohtoshi R."/>
            <person name="Moran D.A.P."/>
            <person name="Shinohara A."/>
            <person name="Yoshida Y."/>
            <person name="Fujiwara M."/>
            <person name="Mori M."/>
            <person name="Tomita M."/>
            <person name="Arakawa K."/>
        </authorList>
    </citation>
    <scope>NUCLEOTIDE SEQUENCE [LARGE SCALE GENOMIC DNA]</scope>
</reference>
<comment type="caution">
    <text evidence="2">The sequence shown here is derived from an EMBL/GenBank/DDBJ whole genome shotgun (WGS) entry which is preliminary data.</text>
</comment>
<accession>A0A4Y2EY52</accession>
<evidence type="ECO:0000313" key="3">
    <source>
        <dbReference type="Proteomes" id="UP000499080"/>
    </source>
</evidence>
<evidence type="ECO:0000256" key="1">
    <source>
        <dbReference type="SAM" id="Phobius"/>
    </source>
</evidence>
<dbReference type="AlphaFoldDB" id="A0A4Y2EY52"/>
<keyword evidence="1" id="KW-0812">Transmembrane</keyword>
<dbReference type="OrthoDB" id="10441936at2759"/>
<dbReference type="Proteomes" id="UP000499080">
    <property type="component" value="Unassembled WGS sequence"/>
</dbReference>
<organism evidence="2 3">
    <name type="scientific">Araneus ventricosus</name>
    <name type="common">Orbweaver spider</name>
    <name type="synonym">Epeira ventricosa</name>
    <dbReference type="NCBI Taxonomy" id="182803"/>
    <lineage>
        <taxon>Eukaryota</taxon>
        <taxon>Metazoa</taxon>
        <taxon>Ecdysozoa</taxon>
        <taxon>Arthropoda</taxon>
        <taxon>Chelicerata</taxon>
        <taxon>Arachnida</taxon>
        <taxon>Araneae</taxon>
        <taxon>Araneomorphae</taxon>
        <taxon>Entelegynae</taxon>
        <taxon>Araneoidea</taxon>
        <taxon>Araneidae</taxon>
        <taxon>Araneus</taxon>
    </lineage>
</organism>
<keyword evidence="1" id="KW-0472">Membrane</keyword>
<feature type="transmembrane region" description="Helical" evidence="1">
    <location>
        <begin position="24"/>
        <end position="41"/>
    </location>
</feature>